<dbReference type="PANTHER" id="PTHR30383">
    <property type="entry name" value="THIOESTERASE 1/PROTEASE 1/LYSOPHOSPHOLIPASE L1"/>
    <property type="match status" value="1"/>
</dbReference>
<gene>
    <name evidence="2" type="ORF">SAMN04487992_10796</name>
</gene>
<dbReference type="Gene3D" id="3.40.50.1110">
    <property type="entry name" value="SGNH hydrolase"/>
    <property type="match status" value="1"/>
</dbReference>
<dbReference type="CDD" id="cd01836">
    <property type="entry name" value="FeeA_FeeB_like"/>
    <property type="match status" value="1"/>
</dbReference>
<organism evidence="2 3">
    <name type="scientific">Cellulophaga baltica</name>
    <dbReference type="NCBI Taxonomy" id="76594"/>
    <lineage>
        <taxon>Bacteria</taxon>
        <taxon>Pseudomonadati</taxon>
        <taxon>Bacteroidota</taxon>
        <taxon>Flavobacteriia</taxon>
        <taxon>Flavobacteriales</taxon>
        <taxon>Flavobacteriaceae</taxon>
        <taxon>Cellulophaga</taxon>
    </lineage>
</organism>
<dbReference type="EMBL" id="FNBD01000007">
    <property type="protein sequence ID" value="SDF08784.1"/>
    <property type="molecule type" value="Genomic_DNA"/>
</dbReference>
<protein>
    <submittedName>
        <fullName evidence="2">Lysophospholipase L1</fullName>
    </submittedName>
</protein>
<accession>A0A1G7I8K0</accession>
<evidence type="ECO:0000313" key="2">
    <source>
        <dbReference type="EMBL" id="SDF08784.1"/>
    </source>
</evidence>
<feature type="domain" description="SGNH hydrolase-type esterase" evidence="1">
    <location>
        <begin position="56"/>
        <end position="239"/>
    </location>
</feature>
<evidence type="ECO:0000313" key="3">
    <source>
        <dbReference type="Proteomes" id="UP000182114"/>
    </source>
</evidence>
<dbReference type="eggNOG" id="COG2755">
    <property type="taxonomic scope" value="Bacteria"/>
</dbReference>
<dbReference type="AlphaFoldDB" id="A0A1G7I8K0"/>
<dbReference type="SUPFAM" id="SSF52266">
    <property type="entry name" value="SGNH hydrolase"/>
    <property type="match status" value="1"/>
</dbReference>
<sequence>MNLKYTLGAILTIPLLPLLYFQGKKIKKSVPRLPEAKNPKGISTTTSEKTFHLLTIGESTIAGVGVATHQEGFTGSLANELASKLHKNINWTVFAKSGYTAKKVAKKIIYKIPEQPIDLIVIGLGGNDAFELNGPKKWNHDVRNLINRLQVRFKGVPIIFTNMPPIKEFPAFTGLIKFTIGNLVTILGDELEKVVKDFDNVYYYTRPVSSIDLIKRYDLKISKADFFSDGVHPSKITYQIWAKDISNFILQSPEIKKAIGF</sequence>
<keyword evidence="3" id="KW-1185">Reference proteome</keyword>
<dbReference type="InterPro" id="IPR036514">
    <property type="entry name" value="SGNH_hydro_sf"/>
</dbReference>
<reference evidence="3" key="1">
    <citation type="submission" date="2016-10" db="EMBL/GenBank/DDBJ databases">
        <authorList>
            <person name="Varghese N."/>
            <person name="Submissions S."/>
        </authorList>
    </citation>
    <scope>NUCLEOTIDE SEQUENCE [LARGE SCALE GENOMIC DNA]</scope>
    <source>
        <strain evidence="3">DSM 24729</strain>
    </source>
</reference>
<dbReference type="PANTHER" id="PTHR30383:SF5">
    <property type="entry name" value="SGNH HYDROLASE-TYPE ESTERASE DOMAIN-CONTAINING PROTEIN"/>
    <property type="match status" value="1"/>
</dbReference>
<dbReference type="RefSeq" id="WP_074538639.1">
    <property type="nucleotide sequence ID" value="NZ_FNBD01000007.1"/>
</dbReference>
<name>A0A1G7I8K0_9FLAO</name>
<evidence type="ECO:0000259" key="1">
    <source>
        <dbReference type="Pfam" id="PF13472"/>
    </source>
</evidence>
<proteinExistence type="predicted"/>
<dbReference type="GO" id="GO:0004622">
    <property type="term" value="F:phosphatidylcholine lysophospholipase activity"/>
    <property type="evidence" value="ECO:0007669"/>
    <property type="project" value="TreeGrafter"/>
</dbReference>
<dbReference type="InterPro" id="IPR013830">
    <property type="entry name" value="SGNH_hydro"/>
</dbReference>
<dbReference type="Pfam" id="PF13472">
    <property type="entry name" value="Lipase_GDSL_2"/>
    <property type="match status" value="1"/>
</dbReference>
<dbReference type="InterPro" id="IPR051532">
    <property type="entry name" value="Ester_Hydrolysis_Enzymes"/>
</dbReference>
<dbReference type="Proteomes" id="UP000182114">
    <property type="component" value="Unassembled WGS sequence"/>
</dbReference>